<name>A0ABR9T359_9SPHI</name>
<organism evidence="1 2">
    <name type="scientific">Sphingobacterium pedocola</name>
    <dbReference type="NCBI Taxonomy" id="2082722"/>
    <lineage>
        <taxon>Bacteria</taxon>
        <taxon>Pseudomonadati</taxon>
        <taxon>Bacteroidota</taxon>
        <taxon>Sphingobacteriia</taxon>
        <taxon>Sphingobacteriales</taxon>
        <taxon>Sphingobacteriaceae</taxon>
        <taxon>Sphingobacterium</taxon>
    </lineage>
</organism>
<sequence length="93" mass="11137">MKSLVNLVLQVLKDTYLLLGEIKQHIGHRRLPLEKRRRWTKWEVIQELGMSESTYNRHIKSGLLKPMRLTGEDNYFEEDLQEAFEQSRLKGRI</sequence>
<gene>
    <name evidence="1" type="ORF">C4F40_03465</name>
</gene>
<proteinExistence type="predicted"/>
<keyword evidence="2" id="KW-1185">Reference proteome</keyword>
<accession>A0ABR9T359</accession>
<dbReference type="RefSeq" id="WP_196937492.1">
    <property type="nucleotide sequence ID" value="NZ_MU158689.1"/>
</dbReference>
<evidence type="ECO:0008006" key="3">
    <source>
        <dbReference type="Google" id="ProtNLM"/>
    </source>
</evidence>
<evidence type="ECO:0000313" key="1">
    <source>
        <dbReference type="EMBL" id="MBE8719786.1"/>
    </source>
</evidence>
<dbReference type="EMBL" id="PSKQ01000017">
    <property type="protein sequence ID" value="MBE8719786.1"/>
    <property type="molecule type" value="Genomic_DNA"/>
</dbReference>
<evidence type="ECO:0000313" key="2">
    <source>
        <dbReference type="Proteomes" id="UP000618319"/>
    </source>
</evidence>
<comment type="caution">
    <text evidence="1">The sequence shown here is derived from an EMBL/GenBank/DDBJ whole genome shotgun (WGS) entry which is preliminary data.</text>
</comment>
<dbReference type="Proteomes" id="UP000618319">
    <property type="component" value="Unassembled WGS sequence"/>
</dbReference>
<protein>
    <recommendedName>
        <fullName evidence="3">DNA-binding protein</fullName>
    </recommendedName>
</protein>
<reference evidence="1 2" key="1">
    <citation type="submission" date="2018-02" db="EMBL/GenBank/DDBJ databases">
        <title>Sphingobacterium KA21.</title>
        <authorList>
            <person name="Vasarhelyi B.M."/>
            <person name="Deshmukh S."/>
            <person name="Balint B."/>
            <person name="Kukolya J."/>
        </authorList>
    </citation>
    <scope>NUCLEOTIDE SEQUENCE [LARGE SCALE GENOMIC DNA]</scope>
    <source>
        <strain evidence="1 2">Ka21</strain>
    </source>
</reference>